<organism evidence="9 10">
    <name type="scientific">Clostridium boliviensis</name>
    <dbReference type="NCBI Taxonomy" id="318465"/>
    <lineage>
        <taxon>Bacteria</taxon>
        <taxon>Bacillati</taxon>
        <taxon>Bacillota</taxon>
        <taxon>Clostridia</taxon>
        <taxon>Eubacteriales</taxon>
        <taxon>Clostridiaceae</taxon>
        <taxon>Clostridium</taxon>
    </lineage>
</organism>
<evidence type="ECO:0000256" key="5">
    <source>
        <dbReference type="ARBA" id="ARBA00022801"/>
    </source>
</evidence>
<keyword evidence="7 8" id="KW-0472">Membrane</keyword>
<evidence type="ECO:0000256" key="6">
    <source>
        <dbReference type="ARBA" id="ARBA00022989"/>
    </source>
</evidence>
<keyword evidence="5" id="KW-0378">Hydrolase</keyword>
<reference evidence="9 10" key="1">
    <citation type="submission" date="2023-10" db="EMBL/GenBank/DDBJ databases">
        <title>A novel Glycoside Hydrolase 43-Like Enzyme from Clostrdium boliviensis is an Endo-xylanase, and a Candidate for Xylooligosaccharides Production from Different Xylan Substrates.</title>
        <authorList>
            <person name="Alvarez M.T."/>
            <person name="Rocabado-Villegas L.R."/>
            <person name="Salas-Veizaga D.M."/>
            <person name="Linares-Pasten J.A."/>
            <person name="Gudmundsdottir E.E."/>
            <person name="Hreggvidsson G.O."/>
            <person name="Adlercreutz P."/>
            <person name="Nordberg Karlsson E."/>
        </authorList>
    </citation>
    <scope>NUCLEOTIDE SEQUENCE [LARGE SCALE GENOMIC DNA]</scope>
    <source>
        <strain evidence="9 10">E-1</strain>
    </source>
</reference>
<dbReference type="Pfam" id="PF04647">
    <property type="entry name" value="AgrB"/>
    <property type="match status" value="1"/>
</dbReference>
<dbReference type="SMART" id="SM00793">
    <property type="entry name" value="AgrB"/>
    <property type="match status" value="1"/>
</dbReference>
<evidence type="ECO:0000256" key="8">
    <source>
        <dbReference type="SAM" id="Phobius"/>
    </source>
</evidence>
<dbReference type="RefSeq" id="WP_318062856.1">
    <property type="nucleotide sequence ID" value="NZ_JAWONS010000096.1"/>
</dbReference>
<evidence type="ECO:0000256" key="2">
    <source>
        <dbReference type="ARBA" id="ARBA00022654"/>
    </source>
</evidence>
<feature type="transmembrane region" description="Helical" evidence="8">
    <location>
        <begin position="43"/>
        <end position="67"/>
    </location>
</feature>
<dbReference type="Proteomes" id="UP001276854">
    <property type="component" value="Unassembled WGS sequence"/>
</dbReference>
<feature type="transmembrane region" description="Helical" evidence="8">
    <location>
        <begin position="141"/>
        <end position="159"/>
    </location>
</feature>
<evidence type="ECO:0000256" key="4">
    <source>
        <dbReference type="ARBA" id="ARBA00022692"/>
    </source>
</evidence>
<protein>
    <submittedName>
        <fullName evidence="9">Accessory gene regulator B family protein</fullName>
    </submittedName>
</protein>
<proteinExistence type="predicted"/>
<keyword evidence="10" id="KW-1185">Reference proteome</keyword>
<keyword evidence="6 8" id="KW-1133">Transmembrane helix</keyword>
<keyword evidence="4 8" id="KW-0812">Transmembrane</keyword>
<evidence type="ECO:0000313" key="9">
    <source>
        <dbReference type="EMBL" id="MDW2796592.1"/>
    </source>
</evidence>
<keyword evidence="2" id="KW-0673">Quorum sensing</keyword>
<keyword evidence="1" id="KW-1003">Cell membrane</keyword>
<comment type="caution">
    <text evidence="9">The sequence shown here is derived from an EMBL/GenBank/DDBJ whole genome shotgun (WGS) entry which is preliminary data.</text>
</comment>
<name>A0ABU4GG39_9CLOT</name>
<accession>A0ABU4GG39</accession>
<keyword evidence="3" id="KW-0645">Protease</keyword>
<evidence type="ECO:0000256" key="7">
    <source>
        <dbReference type="ARBA" id="ARBA00023136"/>
    </source>
</evidence>
<evidence type="ECO:0000256" key="3">
    <source>
        <dbReference type="ARBA" id="ARBA00022670"/>
    </source>
</evidence>
<sequence length="191" mass="21427">MIRVEEAFVKKLVSNEIISCSEADIYKFGMECFLLKIIHCVSYFIIAACFQMVPELIVIGSILIPLRRNAGGYHARSKTGCYLFSCCYIAILLFLSEAAIRPLFWWGALTIADAVLYFKSPADNENKRLDKAEVEYFRKKTRYLLIGANAACMALTALGFCHIGNLFQCAVCAAAFLLVLHDLQEAAVRFL</sequence>
<gene>
    <name evidence="9" type="ORF">RZO55_03245</name>
</gene>
<evidence type="ECO:0000256" key="1">
    <source>
        <dbReference type="ARBA" id="ARBA00022475"/>
    </source>
</evidence>
<feature type="transmembrane region" description="Helical" evidence="8">
    <location>
        <begin position="79"/>
        <end position="96"/>
    </location>
</feature>
<evidence type="ECO:0000313" key="10">
    <source>
        <dbReference type="Proteomes" id="UP001276854"/>
    </source>
</evidence>
<dbReference type="InterPro" id="IPR006741">
    <property type="entry name" value="AgrB"/>
</dbReference>
<dbReference type="EMBL" id="JAWONS010000096">
    <property type="protein sequence ID" value="MDW2796592.1"/>
    <property type="molecule type" value="Genomic_DNA"/>
</dbReference>